<protein>
    <submittedName>
        <fullName evidence="2">Lipoprotein</fullName>
    </submittedName>
</protein>
<feature type="signal peptide" evidence="1">
    <location>
        <begin position="1"/>
        <end position="19"/>
    </location>
</feature>
<evidence type="ECO:0000313" key="3">
    <source>
        <dbReference type="Proteomes" id="UP000008963"/>
    </source>
</evidence>
<gene>
    <name evidence="2" type="ordered locus">BMS_0265</name>
</gene>
<dbReference type="InterPro" id="IPR011990">
    <property type="entry name" value="TPR-like_helical_dom_sf"/>
</dbReference>
<dbReference type="PANTHER" id="PTHR44366">
    <property type="entry name" value="UDP-N-ACETYLGLUCOSAMINE--PEPTIDE N-ACETYLGLUCOSAMINYLTRANSFERASE 110 KDA SUBUNIT"/>
    <property type="match status" value="1"/>
</dbReference>
<accession>E1X399</accession>
<organism evidence="2 3">
    <name type="scientific">Halobacteriovorax marinus (strain ATCC BAA-682 / DSM 15412 / SJ)</name>
    <name type="common">Bacteriovorax marinus</name>
    <dbReference type="NCBI Taxonomy" id="862908"/>
    <lineage>
        <taxon>Bacteria</taxon>
        <taxon>Pseudomonadati</taxon>
        <taxon>Bdellovibrionota</taxon>
        <taxon>Bacteriovoracia</taxon>
        <taxon>Bacteriovoracales</taxon>
        <taxon>Halobacteriovoraceae</taxon>
        <taxon>Halobacteriovorax</taxon>
    </lineage>
</organism>
<evidence type="ECO:0000313" key="2">
    <source>
        <dbReference type="EMBL" id="CBW25194.1"/>
    </source>
</evidence>
<name>E1X399_HALMS</name>
<dbReference type="GO" id="GO:0097363">
    <property type="term" value="F:protein O-acetylglucosaminyltransferase activity"/>
    <property type="evidence" value="ECO:0007669"/>
    <property type="project" value="TreeGrafter"/>
</dbReference>
<dbReference type="RefSeq" id="WP_014242983.1">
    <property type="nucleotide sequence ID" value="NC_016620.1"/>
</dbReference>
<dbReference type="Gene3D" id="1.25.40.10">
    <property type="entry name" value="Tetratricopeptide repeat domain"/>
    <property type="match status" value="1"/>
</dbReference>
<dbReference type="Pfam" id="PF13181">
    <property type="entry name" value="TPR_8"/>
    <property type="match status" value="1"/>
</dbReference>
<dbReference type="PROSITE" id="PS51257">
    <property type="entry name" value="PROKAR_LIPOPROTEIN"/>
    <property type="match status" value="1"/>
</dbReference>
<dbReference type="KEGG" id="bmx:BMS_0265"/>
<sequence>MKYLLPLTLLLLSACSSTSKNDVTASFSQGAIDEFSWVENSDFQKVPEVPFNSRSDSYTGEVSTQDSLSTESLARIPEPKLEQVEKSNDLLVQGMTHCYRRDFDAGIKIFQDQYKRYASHPGYWNFVANCYYLQGNMRKATLYYNKSRAQKKNYAPPINNLGVIYQAQGRDQKALAAYKRASEVGAFSMTPMFNLGQLYLKYHLVNDAKIIFSKLLKRNATDVDALNGLATSYLMEGNAKAAVSLFSRLTSVHYAKPQVGINFSLALSDVGRSKDAHTILSSIDTAKLGGYASYYNKVLSKVSGAK</sequence>
<dbReference type="PATRIC" id="fig|862908.3.peg.255"/>
<dbReference type="AlphaFoldDB" id="E1X399"/>
<feature type="chain" id="PRO_5003154462" evidence="1">
    <location>
        <begin position="20"/>
        <end position="306"/>
    </location>
</feature>
<keyword evidence="3" id="KW-1185">Reference proteome</keyword>
<dbReference type="GO" id="GO:0006493">
    <property type="term" value="P:protein O-linked glycosylation"/>
    <property type="evidence" value="ECO:0007669"/>
    <property type="project" value="InterPro"/>
</dbReference>
<dbReference type="Pfam" id="PF13432">
    <property type="entry name" value="TPR_16"/>
    <property type="match status" value="1"/>
</dbReference>
<dbReference type="STRING" id="862908.BMS_0265"/>
<dbReference type="SUPFAM" id="SSF48452">
    <property type="entry name" value="TPR-like"/>
    <property type="match status" value="1"/>
</dbReference>
<dbReference type="PANTHER" id="PTHR44366:SF1">
    <property type="entry name" value="UDP-N-ACETYLGLUCOSAMINE--PEPTIDE N-ACETYLGLUCOSAMINYLTRANSFERASE 110 KDA SUBUNIT"/>
    <property type="match status" value="1"/>
</dbReference>
<keyword evidence="2" id="KW-0449">Lipoprotein</keyword>
<dbReference type="OrthoDB" id="5290472at2"/>
<dbReference type="SMART" id="SM00028">
    <property type="entry name" value="TPR"/>
    <property type="match status" value="4"/>
</dbReference>
<dbReference type="InterPro" id="IPR037919">
    <property type="entry name" value="OGT"/>
</dbReference>
<reference evidence="3" key="1">
    <citation type="journal article" date="2013" name="ISME J.">
        <title>A small predatory core genome in the divergent marine Bacteriovorax marinus SJ and the terrestrial Bdellovibrio bacteriovorus.</title>
        <authorList>
            <person name="Crossman L.C."/>
            <person name="Chen H."/>
            <person name="Cerdeno-Tarraga A.M."/>
            <person name="Brooks K."/>
            <person name="Quail M.A."/>
            <person name="Pineiro S.A."/>
            <person name="Hobley L."/>
            <person name="Sockett R.E."/>
            <person name="Bentley S.D."/>
            <person name="Parkhill J."/>
            <person name="Williams H.N."/>
            <person name="Stine O.C."/>
        </authorList>
    </citation>
    <scope>NUCLEOTIDE SEQUENCE [LARGE SCALE GENOMIC DNA]</scope>
    <source>
        <strain evidence="3">ATCC BAA-682 / DSM 15412 / SJ</strain>
    </source>
</reference>
<dbReference type="InterPro" id="IPR019734">
    <property type="entry name" value="TPR_rpt"/>
</dbReference>
<proteinExistence type="predicted"/>
<dbReference type="Proteomes" id="UP000008963">
    <property type="component" value="Chromosome"/>
</dbReference>
<dbReference type="HOGENOM" id="CLU_908421_0_0_7"/>
<dbReference type="eggNOG" id="COG0457">
    <property type="taxonomic scope" value="Bacteria"/>
</dbReference>
<evidence type="ECO:0000256" key="1">
    <source>
        <dbReference type="SAM" id="SignalP"/>
    </source>
</evidence>
<keyword evidence="1" id="KW-0732">Signal</keyword>
<dbReference type="EMBL" id="FQ312005">
    <property type="protein sequence ID" value="CBW25194.1"/>
    <property type="molecule type" value="Genomic_DNA"/>
</dbReference>